<dbReference type="Pfam" id="PF06985">
    <property type="entry name" value="HET"/>
    <property type="match status" value="1"/>
</dbReference>
<accession>A0AA40DKR4</accession>
<evidence type="ECO:0000259" key="3">
    <source>
        <dbReference type="Pfam" id="PF26640"/>
    </source>
</evidence>
<dbReference type="AlphaFoldDB" id="A0AA40DKR4"/>
<feature type="domain" description="DUF8212" evidence="3">
    <location>
        <begin position="303"/>
        <end position="329"/>
    </location>
</feature>
<gene>
    <name evidence="4" type="ORF">B0H67DRAFT_591311</name>
</gene>
<evidence type="ECO:0000313" key="4">
    <source>
        <dbReference type="EMBL" id="KAK0704407.1"/>
    </source>
</evidence>
<dbReference type="Pfam" id="PF26640">
    <property type="entry name" value="DUF8212"/>
    <property type="match status" value="1"/>
</dbReference>
<comment type="caution">
    <text evidence="4">The sequence shown here is derived from an EMBL/GenBank/DDBJ whole genome shotgun (WGS) entry which is preliminary data.</text>
</comment>
<dbReference type="InterPro" id="IPR058525">
    <property type="entry name" value="DUF8212"/>
</dbReference>
<proteinExistence type="predicted"/>
<evidence type="ECO:0000256" key="1">
    <source>
        <dbReference type="SAM" id="MobiDB-lite"/>
    </source>
</evidence>
<reference evidence="4" key="1">
    <citation type="submission" date="2023-06" db="EMBL/GenBank/DDBJ databases">
        <title>Genome-scale phylogeny and comparative genomics of the fungal order Sordariales.</title>
        <authorList>
            <consortium name="Lawrence Berkeley National Laboratory"/>
            <person name="Hensen N."/>
            <person name="Bonometti L."/>
            <person name="Westerberg I."/>
            <person name="Brannstrom I.O."/>
            <person name="Guillou S."/>
            <person name="Cros-Aarteil S."/>
            <person name="Calhoun S."/>
            <person name="Haridas S."/>
            <person name="Kuo A."/>
            <person name="Mondo S."/>
            <person name="Pangilinan J."/>
            <person name="Riley R."/>
            <person name="Labutti K."/>
            <person name="Andreopoulos B."/>
            <person name="Lipzen A."/>
            <person name="Chen C."/>
            <person name="Yanf M."/>
            <person name="Daum C."/>
            <person name="Ng V."/>
            <person name="Clum A."/>
            <person name="Steindorff A."/>
            <person name="Ohm R."/>
            <person name="Martin F."/>
            <person name="Silar P."/>
            <person name="Natvig D."/>
            <person name="Lalanne C."/>
            <person name="Gautier V."/>
            <person name="Ament-Velasquez S.L."/>
            <person name="Kruys A."/>
            <person name="Hutchinson M.I."/>
            <person name="Powell A.J."/>
            <person name="Barry K."/>
            <person name="Miller A.N."/>
            <person name="Grigoriev I.V."/>
            <person name="Debuchy R."/>
            <person name="Gladieux P."/>
            <person name="Thoren M.H."/>
            <person name="Johannesson H."/>
        </authorList>
    </citation>
    <scope>NUCLEOTIDE SEQUENCE</scope>
    <source>
        <strain evidence="4">SMH4607-1</strain>
    </source>
</reference>
<dbReference type="PANTHER" id="PTHR10622">
    <property type="entry name" value="HET DOMAIN-CONTAINING PROTEIN"/>
    <property type="match status" value="1"/>
</dbReference>
<name>A0AA40DKR4_9PEZI</name>
<protein>
    <submittedName>
        <fullName evidence="4">Heterokaryon incompatibility protein-domain-containing protein</fullName>
    </submittedName>
</protein>
<dbReference type="EMBL" id="JAUKUA010000007">
    <property type="protein sequence ID" value="KAK0704407.1"/>
    <property type="molecule type" value="Genomic_DNA"/>
</dbReference>
<feature type="region of interest" description="Disordered" evidence="1">
    <location>
        <begin position="118"/>
        <end position="169"/>
    </location>
</feature>
<keyword evidence="5" id="KW-1185">Reference proteome</keyword>
<feature type="compositionally biased region" description="Basic and acidic residues" evidence="1">
    <location>
        <begin position="118"/>
        <end position="158"/>
    </location>
</feature>
<evidence type="ECO:0000313" key="5">
    <source>
        <dbReference type="Proteomes" id="UP001172102"/>
    </source>
</evidence>
<evidence type="ECO:0000259" key="2">
    <source>
        <dbReference type="Pfam" id="PF06985"/>
    </source>
</evidence>
<dbReference type="Proteomes" id="UP001172102">
    <property type="component" value="Unassembled WGS sequence"/>
</dbReference>
<dbReference type="PANTHER" id="PTHR10622:SF12">
    <property type="entry name" value="HET DOMAIN-CONTAINING PROTEIN"/>
    <property type="match status" value="1"/>
</dbReference>
<dbReference type="InterPro" id="IPR010730">
    <property type="entry name" value="HET"/>
</dbReference>
<organism evidence="4 5">
    <name type="scientific">Lasiosphaeris hirsuta</name>
    <dbReference type="NCBI Taxonomy" id="260670"/>
    <lineage>
        <taxon>Eukaryota</taxon>
        <taxon>Fungi</taxon>
        <taxon>Dikarya</taxon>
        <taxon>Ascomycota</taxon>
        <taxon>Pezizomycotina</taxon>
        <taxon>Sordariomycetes</taxon>
        <taxon>Sordariomycetidae</taxon>
        <taxon>Sordariales</taxon>
        <taxon>Lasiosphaeriaceae</taxon>
        <taxon>Lasiosphaeris</taxon>
    </lineage>
</organism>
<sequence length="588" mass="67212">MRLINTNIRETLEVKEFWGSEIPRYAILSHTWEEEEVSFQQFTQLPREELSKMKGFAKIEKTCQLARTSGIEWAWVDTCCIDKSSSAELTEAINSMFHWYQESAVCYAYLSDLKSEKREEKRDDREKREDGSRERRGQREDGEKPEKRGEKPHAEKPEQNLSLAVGDKKSDDGKALFKRERSADRRPVNEGLSFSQRVDKYAHCRWFTRGWTLQELIAPRRLGFYDCNWRFQGEKDALSGELAEITHINKRILDKANLLSTVSVAQRMSWASNRQTTRAEDMAYCLLGIFGVQIPMLYGEGSKAFIRLQEEIIKESNDLSLFAWRAHATSQKHWGVLALSPNDFTDCADIELWDEAMYNDEFVVTSKGLRVTPVAGGGLRLGRDATYVLNLQCHRRGSDKDLGIFLRQHGCDMYTRVWPDDFSETLGYHPEVAETKGRMFYISKMVSPVLSVVLGSSHRSSINLSRAIAALKNAEFLIKKDGSVEPAGHWDTQRDLFLTQGMRDFVCRLSFSQGSDRRGSPLTMECTLRDGKVSVNFTIETGPGRFASGRVLQKRDSRGNVVDWLRASVFQEAVSGQPMYFVTVDVLS</sequence>
<feature type="domain" description="Heterokaryon incompatibility" evidence="2">
    <location>
        <begin position="25"/>
        <end position="215"/>
    </location>
</feature>